<comment type="caution">
    <text evidence="3">The sequence shown here is derived from an EMBL/GenBank/DDBJ whole genome shotgun (WGS) entry which is preliminary data.</text>
</comment>
<protein>
    <submittedName>
        <fullName evidence="3">Septum formation initiator family protein</fullName>
    </submittedName>
</protein>
<evidence type="ECO:0000256" key="1">
    <source>
        <dbReference type="SAM" id="Coils"/>
    </source>
</evidence>
<keyword evidence="2" id="KW-0812">Transmembrane</keyword>
<evidence type="ECO:0000256" key="2">
    <source>
        <dbReference type="SAM" id="Phobius"/>
    </source>
</evidence>
<sequence>MAKKKGKKRFKLKHLIFCFLFLYVSLIFVNQKKLMKELEAKKMHKALEVEKLEKEIDGLNKEIKNSDSLEFVEKIARDDLGMVKPREIIYIDKNRDTNPFRTFKKR</sequence>
<dbReference type="InterPro" id="IPR007060">
    <property type="entry name" value="FtsL/DivIC"/>
</dbReference>
<dbReference type="Pfam" id="PF04977">
    <property type="entry name" value="DivIC"/>
    <property type="match status" value="1"/>
</dbReference>
<evidence type="ECO:0000313" key="3">
    <source>
        <dbReference type="EMBL" id="MBU5439296.1"/>
    </source>
</evidence>
<dbReference type="RefSeq" id="WP_216521002.1">
    <property type="nucleotide sequence ID" value="NZ_JAHLPM010000013.1"/>
</dbReference>
<accession>A0ABS6E9T0</accession>
<feature type="coiled-coil region" evidence="1">
    <location>
        <begin position="35"/>
        <end position="69"/>
    </location>
</feature>
<keyword evidence="1" id="KW-0175">Coiled coil</keyword>
<keyword evidence="2" id="KW-1133">Transmembrane helix</keyword>
<reference evidence="3 4" key="1">
    <citation type="submission" date="2021-06" db="EMBL/GenBank/DDBJ databases">
        <authorList>
            <person name="Sun Q."/>
            <person name="Li D."/>
        </authorList>
    </citation>
    <scope>NUCLEOTIDE SEQUENCE [LARGE SCALE GENOMIC DNA]</scope>
    <source>
        <strain evidence="3 4">MSJ-40</strain>
    </source>
</reference>
<keyword evidence="2" id="KW-0472">Membrane</keyword>
<dbReference type="EMBL" id="JAHLPM010000013">
    <property type="protein sequence ID" value="MBU5439296.1"/>
    <property type="molecule type" value="Genomic_DNA"/>
</dbReference>
<organism evidence="3 4">
    <name type="scientific">Tissierella simiarum</name>
    <dbReference type="NCBI Taxonomy" id="2841534"/>
    <lineage>
        <taxon>Bacteria</taxon>
        <taxon>Bacillati</taxon>
        <taxon>Bacillota</taxon>
        <taxon>Tissierellia</taxon>
        <taxon>Tissierellales</taxon>
        <taxon>Tissierellaceae</taxon>
        <taxon>Tissierella</taxon>
    </lineage>
</organism>
<dbReference type="Proteomes" id="UP000749471">
    <property type="component" value="Unassembled WGS sequence"/>
</dbReference>
<keyword evidence="4" id="KW-1185">Reference proteome</keyword>
<name>A0ABS6E9T0_9FIRM</name>
<feature type="transmembrane region" description="Helical" evidence="2">
    <location>
        <begin position="12"/>
        <end position="29"/>
    </location>
</feature>
<gene>
    <name evidence="3" type="ORF">KQI42_14830</name>
</gene>
<evidence type="ECO:0000313" key="4">
    <source>
        <dbReference type="Proteomes" id="UP000749471"/>
    </source>
</evidence>
<proteinExistence type="predicted"/>